<dbReference type="EMBL" id="AP023440">
    <property type="protein sequence ID" value="BCL29279.1"/>
    <property type="molecule type" value="Genomic_DNA"/>
</dbReference>
<dbReference type="AlphaFoldDB" id="A0A7G1P249"/>
<keyword evidence="1" id="KW-1133">Transmembrane helix</keyword>
<accession>A0A7G1P249</accession>
<keyword evidence="1" id="KW-0812">Transmembrane</keyword>
<organism evidence="2 3">
    <name type="scientific">Streptomyces aurantiacus</name>
    <dbReference type="NCBI Taxonomy" id="47760"/>
    <lineage>
        <taxon>Bacteria</taxon>
        <taxon>Bacillati</taxon>
        <taxon>Actinomycetota</taxon>
        <taxon>Actinomycetes</taxon>
        <taxon>Kitasatosporales</taxon>
        <taxon>Streptomycetaceae</taxon>
        <taxon>Streptomyces</taxon>
        <taxon>Streptomyces aurantiacus group</taxon>
    </lineage>
</organism>
<feature type="transmembrane region" description="Helical" evidence="1">
    <location>
        <begin position="114"/>
        <end position="134"/>
    </location>
</feature>
<keyword evidence="3" id="KW-1185">Reference proteome</keyword>
<gene>
    <name evidence="2" type="ORF">GCM10017557_41380</name>
</gene>
<dbReference type="KEGG" id="sgm:GCM10017557_41380"/>
<evidence type="ECO:0000313" key="2">
    <source>
        <dbReference type="EMBL" id="BCL29279.1"/>
    </source>
</evidence>
<proteinExistence type="predicted"/>
<evidence type="ECO:0000313" key="3">
    <source>
        <dbReference type="Proteomes" id="UP000516444"/>
    </source>
</evidence>
<sequence length="137" mass="14702">MGVATSTAKVHTGTHFMPANGGIYIINAIKCQPCCANGWPKRNALVPNERSKREPCDPAGKLEVTDSLAPSILVCETERSSVMESTDSIPEGYTPHITSSTNWKQWARAAGANVFKGACTALGAGAVSLLIWWLERK</sequence>
<name>A0A7G1P249_9ACTN</name>
<dbReference type="Proteomes" id="UP000516444">
    <property type="component" value="Chromosome"/>
</dbReference>
<reference evidence="2 3" key="1">
    <citation type="journal article" date="2014" name="Int. J. Syst. Evol. Microbiol.">
        <title>Complete genome sequence of Corynebacterium casei LMG S-19264T (=DSM 44701T), isolated from a smear-ripened cheese.</title>
        <authorList>
            <consortium name="US DOE Joint Genome Institute (JGI-PGF)"/>
            <person name="Walter F."/>
            <person name="Albersmeier A."/>
            <person name="Kalinowski J."/>
            <person name="Ruckert C."/>
        </authorList>
    </citation>
    <scope>NUCLEOTIDE SEQUENCE [LARGE SCALE GENOMIC DNA]</scope>
    <source>
        <strain evidence="2 3">JCM 4677</strain>
    </source>
</reference>
<keyword evidence="1" id="KW-0472">Membrane</keyword>
<protein>
    <submittedName>
        <fullName evidence="2">Uncharacterized protein</fullName>
    </submittedName>
</protein>
<evidence type="ECO:0000256" key="1">
    <source>
        <dbReference type="SAM" id="Phobius"/>
    </source>
</evidence>